<dbReference type="Proteomes" id="UP000323930">
    <property type="component" value="Unassembled WGS sequence"/>
</dbReference>
<name>A0A5D0IMW1_9FLAO</name>
<dbReference type="EMBL" id="VSDQ01000409">
    <property type="protein sequence ID" value="TYA84250.1"/>
    <property type="molecule type" value="Genomic_DNA"/>
</dbReference>
<keyword evidence="1" id="KW-1133">Transmembrane helix</keyword>
<accession>A0A5D0IMW1</accession>
<comment type="caution">
    <text evidence="3">The sequence shown here is derived from an EMBL/GenBank/DDBJ whole genome shotgun (WGS) entry which is preliminary data.</text>
</comment>
<dbReference type="OrthoDB" id="8965954at2"/>
<keyword evidence="1" id="KW-0812">Transmembrane</keyword>
<evidence type="ECO:0000313" key="3">
    <source>
        <dbReference type="EMBL" id="TYA84250.1"/>
    </source>
</evidence>
<feature type="transmembrane region" description="Helical" evidence="1">
    <location>
        <begin position="57"/>
        <end position="77"/>
    </location>
</feature>
<evidence type="ECO:0000313" key="4">
    <source>
        <dbReference type="Proteomes" id="UP000323930"/>
    </source>
</evidence>
<keyword evidence="1" id="KW-0472">Membrane</keyword>
<protein>
    <submittedName>
        <fullName evidence="3">2TM domain-containing protein</fullName>
    </submittedName>
</protein>
<sequence length="143" mass="17322">MLLGCLVSTCFLVSLGKNARLDSLWIKKRIKLIIMESDKNYSKKYLKAKEKVRRVKWFYFHLVGYIIVVVLLLYNIYILGENNPYANFFLWFNSLMILFWTIFIILHGRWALRNKTFFSKKWESKKAEEFLEKENNTETTMWE</sequence>
<feature type="transmembrane region" description="Helical" evidence="1">
    <location>
        <begin position="89"/>
        <end position="112"/>
    </location>
</feature>
<feature type="domain" description="2TM" evidence="2">
    <location>
        <begin position="47"/>
        <end position="132"/>
    </location>
</feature>
<dbReference type="InterPro" id="IPR025698">
    <property type="entry name" value="2TM_dom"/>
</dbReference>
<proteinExistence type="predicted"/>
<evidence type="ECO:0000259" key="2">
    <source>
        <dbReference type="Pfam" id="PF13239"/>
    </source>
</evidence>
<gene>
    <name evidence="3" type="ORF">FUA24_06270</name>
</gene>
<reference evidence="3 4" key="1">
    <citation type="submission" date="2019-08" db="EMBL/GenBank/DDBJ databases">
        <title>Seonamhaeicola sediminis sp. nov., isolated from marine sediment.</title>
        <authorList>
            <person name="Cao W.R."/>
        </authorList>
    </citation>
    <scope>NUCLEOTIDE SEQUENCE [LARGE SCALE GENOMIC DNA]</scope>
    <source>
        <strain evidence="3 4">B011</strain>
    </source>
</reference>
<organism evidence="3 4">
    <name type="scientific">Seonamhaeicola marinus</name>
    <dbReference type="NCBI Taxonomy" id="1912246"/>
    <lineage>
        <taxon>Bacteria</taxon>
        <taxon>Pseudomonadati</taxon>
        <taxon>Bacteroidota</taxon>
        <taxon>Flavobacteriia</taxon>
        <taxon>Flavobacteriales</taxon>
        <taxon>Flavobacteriaceae</taxon>
    </lineage>
</organism>
<evidence type="ECO:0000256" key="1">
    <source>
        <dbReference type="SAM" id="Phobius"/>
    </source>
</evidence>
<keyword evidence="4" id="KW-1185">Reference proteome</keyword>
<dbReference type="AlphaFoldDB" id="A0A5D0IMW1"/>
<dbReference type="Pfam" id="PF13239">
    <property type="entry name" value="2TM"/>
    <property type="match status" value="1"/>
</dbReference>